<organism evidence="2 3">
    <name type="scientific">Methanothermobacter defluvii</name>
    <dbReference type="NCBI Taxonomy" id="49339"/>
    <lineage>
        <taxon>Archaea</taxon>
        <taxon>Methanobacteriati</taxon>
        <taxon>Methanobacteriota</taxon>
        <taxon>Methanomada group</taxon>
        <taxon>Methanobacteria</taxon>
        <taxon>Methanobacteriales</taxon>
        <taxon>Methanobacteriaceae</taxon>
        <taxon>Methanothermobacter</taxon>
    </lineage>
</organism>
<dbReference type="EMBL" id="QREL01000001">
    <property type="protein sequence ID" value="REE28452.1"/>
    <property type="molecule type" value="Genomic_DNA"/>
</dbReference>
<protein>
    <submittedName>
        <fullName evidence="2">Uncharacterized protein</fullName>
    </submittedName>
</protein>
<keyword evidence="1" id="KW-0472">Membrane</keyword>
<reference evidence="2 3" key="1">
    <citation type="submission" date="2018-07" db="EMBL/GenBank/DDBJ databases">
        <title>Genomic Encyclopedia of Type Strains, Phase IV (KMG-IV): sequencing the most valuable type-strain genomes for metagenomic binning, comparative biology and taxonomic classification.</title>
        <authorList>
            <person name="Goeker M."/>
        </authorList>
    </citation>
    <scope>NUCLEOTIDE SEQUENCE [LARGE SCALE GENOMIC DNA]</scope>
    <source>
        <strain evidence="2 3">DSM 7466</strain>
    </source>
</reference>
<keyword evidence="1" id="KW-1133">Transmembrane helix</keyword>
<dbReference type="Proteomes" id="UP000256864">
    <property type="component" value="Unassembled WGS sequence"/>
</dbReference>
<dbReference type="AlphaFoldDB" id="A0A371ND99"/>
<keyword evidence="1" id="KW-0812">Transmembrane</keyword>
<keyword evidence="3" id="KW-1185">Reference proteome</keyword>
<accession>A0A371ND99</accession>
<comment type="caution">
    <text evidence="2">The sequence shown here is derived from an EMBL/GenBank/DDBJ whole genome shotgun (WGS) entry which is preliminary data.</text>
</comment>
<gene>
    <name evidence="2" type="ORF">C7452_0463</name>
</gene>
<evidence type="ECO:0000313" key="2">
    <source>
        <dbReference type="EMBL" id="REE28452.1"/>
    </source>
</evidence>
<evidence type="ECO:0000313" key="3">
    <source>
        <dbReference type="Proteomes" id="UP000256864"/>
    </source>
</evidence>
<feature type="transmembrane region" description="Helical" evidence="1">
    <location>
        <begin position="6"/>
        <end position="28"/>
    </location>
</feature>
<evidence type="ECO:0000256" key="1">
    <source>
        <dbReference type="SAM" id="Phobius"/>
    </source>
</evidence>
<name>A0A371ND99_9EURY</name>
<proteinExistence type="predicted"/>
<sequence length="33" mass="3858">MSDLAYLFIFGPAVVFTLFCGWYFLWLYMAGIT</sequence>